<feature type="compositionally biased region" description="Low complexity" evidence="1">
    <location>
        <begin position="322"/>
        <end position="333"/>
    </location>
</feature>
<reference evidence="3" key="1">
    <citation type="submission" date="2018-03" db="EMBL/GenBank/DDBJ databases">
        <authorList>
            <person name="Guldener U."/>
        </authorList>
    </citation>
    <scope>NUCLEOTIDE SEQUENCE</scope>
</reference>
<name>A0AAE8SNM9_9HYPO</name>
<accession>A0AAE8SNM9</accession>
<evidence type="ECO:0000313" key="4">
    <source>
        <dbReference type="Proteomes" id="UP001187734"/>
    </source>
</evidence>
<keyword evidence="4" id="KW-1185">Reference proteome</keyword>
<dbReference type="AlphaFoldDB" id="A0AAE8SNM9"/>
<feature type="region of interest" description="Disordered" evidence="1">
    <location>
        <begin position="600"/>
        <end position="631"/>
    </location>
</feature>
<feature type="compositionally biased region" description="Polar residues" evidence="1">
    <location>
        <begin position="36"/>
        <end position="48"/>
    </location>
</feature>
<feature type="transmembrane region" description="Helical" evidence="2">
    <location>
        <begin position="494"/>
        <end position="516"/>
    </location>
</feature>
<keyword evidence="2" id="KW-0472">Membrane</keyword>
<feature type="region of interest" description="Disordered" evidence="1">
    <location>
        <begin position="653"/>
        <end position="718"/>
    </location>
</feature>
<feature type="region of interest" description="Disordered" evidence="1">
    <location>
        <begin position="21"/>
        <end position="63"/>
    </location>
</feature>
<dbReference type="Proteomes" id="UP001187734">
    <property type="component" value="Unassembled WGS sequence"/>
</dbReference>
<feature type="compositionally biased region" description="Basic and acidic residues" evidence="1">
    <location>
        <begin position="100"/>
        <end position="110"/>
    </location>
</feature>
<keyword evidence="2" id="KW-0812">Transmembrane</keyword>
<protein>
    <submittedName>
        <fullName evidence="3">Uncharacterized protein</fullName>
    </submittedName>
</protein>
<evidence type="ECO:0000313" key="3">
    <source>
        <dbReference type="EMBL" id="SPJ86767.1"/>
    </source>
</evidence>
<feature type="compositionally biased region" description="Low complexity" evidence="1">
    <location>
        <begin position="385"/>
        <end position="405"/>
    </location>
</feature>
<feature type="region of interest" description="Disordered" evidence="1">
    <location>
        <begin position="352"/>
        <end position="405"/>
    </location>
</feature>
<organism evidence="3 4">
    <name type="scientific">Fusarium torulosum</name>
    <dbReference type="NCBI Taxonomy" id="33205"/>
    <lineage>
        <taxon>Eukaryota</taxon>
        <taxon>Fungi</taxon>
        <taxon>Dikarya</taxon>
        <taxon>Ascomycota</taxon>
        <taxon>Pezizomycotina</taxon>
        <taxon>Sordariomycetes</taxon>
        <taxon>Hypocreomycetidae</taxon>
        <taxon>Hypocreales</taxon>
        <taxon>Nectriaceae</taxon>
        <taxon>Fusarium</taxon>
    </lineage>
</organism>
<dbReference type="EMBL" id="ONZP01000516">
    <property type="protein sequence ID" value="SPJ86767.1"/>
    <property type="molecule type" value="Genomic_DNA"/>
</dbReference>
<gene>
    <name evidence="3" type="ORF">FTOL_11792</name>
</gene>
<feature type="region of interest" description="Disordered" evidence="1">
    <location>
        <begin position="257"/>
        <end position="334"/>
    </location>
</feature>
<feature type="region of interest" description="Disordered" evidence="1">
    <location>
        <begin position="524"/>
        <end position="557"/>
    </location>
</feature>
<feature type="compositionally biased region" description="Polar residues" evidence="1">
    <location>
        <begin position="272"/>
        <end position="321"/>
    </location>
</feature>
<keyword evidence="2" id="KW-1133">Transmembrane helix</keyword>
<feature type="compositionally biased region" description="Basic residues" evidence="1">
    <location>
        <begin position="111"/>
        <end position="135"/>
    </location>
</feature>
<feature type="region of interest" description="Disordered" evidence="1">
    <location>
        <begin position="100"/>
        <end position="135"/>
    </location>
</feature>
<feature type="region of interest" description="Disordered" evidence="1">
    <location>
        <begin position="449"/>
        <end position="488"/>
    </location>
</feature>
<evidence type="ECO:0000256" key="2">
    <source>
        <dbReference type="SAM" id="Phobius"/>
    </source>
</evidence>
<feature type="compositionally biased region" description="Gly residues" evidence="1">
    <location>
        <begin position="541"/>
        <end position="550"/>
    </location>
</feature>
<proteinExistence type="predicted"/>
<evidence type="ECO:0000256" key="1">
    <source>
        <dbReference type="SAM" id="MobiDB-lite"/>
    </source>
</evidence>
<comment type="caution">
    <text evidence="3">The sequence shown here is derived from an EMBL/GenBank/DDBJ whole genome shotgun (WGS) entry which is preliminary data.</text>
</comment>
<feature type="compositionally biased region" description="Low complexity" evidence="1">
    <location>
        <begin position="474"/>
        <end position="488"/>
    </location>
</feature>
<sequence>MTYSSNRPSLAQALDMNMDRYQDQHRSRKSHVYVDPSSSTLAPSNSDLSELHHSRSNNPRLLSHPHYIRNNEIKVEKDVTRNHLHHAHLQLRQIGSFDDKTVDQSAEKSHLQVHKTGHHSHSHSHHSHQRLHRSKSPANLHLRAAEPKIADANALKPRAEQNLFTQVVQTVTVVQIVDSAGSPVEVQTHYAAPATVVVDSATGITVAAISDPEPKLSAAAAASVPVASYNVPSQPPPAAVPTVVEVPGLTDPSPSAIIPDTTVSDSVPEPVNDTTLLPTADVQSDTVPPTLEETSTPVTSTNPDTASQETTSPAVPTTSIDTTASEASGSETSFVTTDELSATTIEATLIETTSDLTSEATHEVTSEATSEETSEATLDATQTESDPSTTNTVPTTTDTSSRARSTSTVIVVSSTFITSSINPSDTGSAYSYSDSVYSSISAEQTWSSGWWADEDSPNGGAGGATADGQPPAATTTSSSNGTDTSTLSPQQKQVIGGVVGSVAGVAFLAFFVLFALRYKKKHPGGGLLGGNETGTRSIGGPMSGPDGGNGSMAERSGASSVMAAAIAGLMGKKQRQTPEPAPAAERGFYRVSGKKLPSVLQVGGDGYSDPRDGSPLAGPPPSGRAVRESVMSGHSDYWRGSMAFDPADRDSHHLALGSPMRPISGVPVIRSGPARTPITESNPFTDPRPRPDSDALGGSTGGASIASHESPSRFQERI</sequence>